<evidence type="ECO:0000313" key="2">
    <source>
        <dbReference type="Proteomes" id="UP000607197"/>
    </source>
</evidence>
<dbReference type="RefSeq" id="WP_229773880.1">
    <property type="nucleotide sequence ID" value="NZ_BMPG01000001.1"/>
</dbReference>
<name>A0A830FEN9_9EURY</name>
<sequence length="112" mass="12444">MTGGEDDDASRTHLRLVEPTDFEILAFLDEHGRNNAVNVAAAIDRDRSYINTRLSELKRQDLLDHVGPAPNSGLYELNDRGEAAVEHRDRHGDPDVDFLCLVDAATDDNSDD</sequence>
<evidence type="ECO:0000313" key="1">
    <source>
        <dbReference type="EMBL" id="GGL47658.1"/>
    </source>
</evidence>
<dbReference type="Pfam" id="PF13412">
    <property type="entry name" value="HTH_24"/>
    <property type="match status" value="1"/>
</dbReference>
<dbReference type="Gene3D" id="1.10.10.10">
    <property type="entry name" value="Winged helix-like DNA-binding domain superfamily/Winged helix DNA-binding domain"/>
    <property type="match status" value="1"/>
</dbReference>
<dbReference type="EMBL" id="BMPG01000001">
    <property type="protein sequence ID" value="GGL47658.1"/>
    <property type="molecule type" value="Genomic_DNA"/>
</dbReference>
<proteinExistence type="predicted"/>
<dbReference type="InterPro" id="IPR036388">
    <property type="entry name" value="WH-like_DNA-bd_sf"/>
</dbReference>
<dbReference type="SUPFAM" id="SSF46785">
    <property type="entry name" value="Winged helix' DNA-binding domain"/>
    <property type="match status" value="1"/>
</dbReference>
<keyword evidence="2" id="KW-1185">Reference proteome</keyword>
<protein>
    <submittedName>
        <fullName evidence="1">Uncharacterized protein</fullName>
    </submittedName>
</protein>
<reference evidence="1" key="2">
    <citation type="submission" date="2020-09" db="EMBL/GenBank/DDBJ databases">
        <authorList>
            <person name="Sun Q."/>
            <person name="Ohkuma M."/>
        </authorList>
    </citation>
    <scope>NUCLEOTIDE SEQUENCE</scope>
    <source>
        <strain evidence="1">JCM 19596</strain>
    </source>
</reference>
<dbReference type="InterPro" id="IPR036390">
    <property type="entry name" value="WH_DNA-bd_sf"/>
</dbReference>
<dbReference type="AlphaFoldDB" id="A0A830FEN9"/>
<gene>
    <name evidence="1" type="ORF">GCM10009039_02370</name>
</gene>
<comment type="caution">
    <text evidence="1">The sequence shown here is derived from an EMBL/GenBank/DDBJ whole genome shotgun (WGS) entry which is preliminary data.</text>
</comment>
<dbReference type="Proteomes" id="UP000607197">
    <property type="component" value="Unassembled WGS sequence"/>
</dbReference>
<reference evidence="1" key="1">
    <citation type="journal article" date="2014" name="Int. J. Syst. Evol. Microbiol.">
        <title>Complete genome sequence of Corynebacterium casei LMG S-19264T (=DSM 44701T), isolated from a smear-ripened cheese.</title>
        <authorList>
            <consortium name="US DOE Joint Genome Institute (JGI-PGF)"/>
            <person name="Walter F."/>
            <person name="Albersmeier A."/>
            <person name="Kalinowski J."/>
            <person name="Ruckert C."/>
        </authorList>
    </citation>
    <scope>NUCLEOTIDE SEQUENCE</scope>
    <source>
        <strain evidence="1">JCM 19596</strain>
    </source>
</reference>
<organism evidence="1 2">
    <name type="scientific">Halocalculus aciditolerans</name>
    <dbReference type="NCBI Taxonomy" id="1383812"/>
    <lineage>
        <taxon>Archaea</taxon>
        <taxon>Methanobacteriati</taxon>
        <taxon>Methanobacteriota</taxon>
        <taxon>Stenosarchaea group</taxon>
        <taxon>Halobacteria</taxon>
        <taxon>Halobacteriales</taxon>
        <taxon>Halobacteriaceae</taxon>
        <taxon>Halocalculus</taxon>
    </lineage>
</organism>
<accession>A0A830FEN9</accession>